<evidence type="ECO:0000256" key="4">
    <source>
        <dbReference type="RuleBase" id="RU369052"/>
    </source>
</evidence>
<keyword evidence="3 4" id="KW-0480">Metal-thiolate cluster</keyword>
<comment type="similarity">
    <text evidence="1 4">Belongs to the metallothionein superfamily. Type 15 family.</text>
</comment>
<dbReference type="AlphaFoldDB" id="A0AAP0KQ37"/>
<name>A0AAP0KQ37_9MAGN</name>
<comment type="function">
    <text evidence="4">Metallothioneins have a high content of cysteine residues that bind various heavy metals.</text>
</comment>
<keyword evidence="2 4" id="KW-0479">Metal-binding</keyword>
<comment type="caution">
    <text evidence="5">The sequence shown here is derived from an EMBL/GenBank/DDBJ whole genome shotgun (WGS) entry which is preliminary data.</text>
</comment>
<evidence type="ECO:0000256" key="3">
    <source>
        <dbReference type="ARBA" id="ARBA00022851"/>
    </source>
</evidence>
<proteinExistence type="inferred from homology"/>
<evidence type="ECO:0000256" key="1">
    <source>
        <dbReference type="ARBA" id="ARBA00005802"/>
    </source>
</evidence>
<evidence type="ECO:0000313" key="6">
    <source>
        <dbReference type="Proteomes" id="UP001419268"/>
    </source>
</evidence>
<keyword evidence="6" id="KW-1185">Reference proteome</keyword>
<organism evidence="5 6">
    <name type="scientific">Stephania cephalantha</name>
    <dbReference type="NCBI Taxonomy" id="152367"/>
    <lineage>
        <taxon>Eukaryota</taxon>
        <taxon>Viridiplantae</taxon>
        <taxon>Streptophyta</taxon>
        <taxon>Embryophyta</taxon>
        <taxon>Tracheophyta</taxon>
        <taxon>Spermatophyta</taxon>
        <taxon>Magnoliopsida</taxon>
        <taxon>Ranunculales</taxon>
        <taxon>Menispermaceae</taxon>
        <taxon>Menispermoideae</taxon>
        <taxon>Cissampelideae</taxon>
        <taxon>Stephania</taxon>
    </lineage>
</organism>
<gene>
    <name evidence="5" type="ORF">Scep_003231</name>
</gene>
<sequence length="163" mass="16352">MSTCCGGNCGCGSGCKCGSSCTGCKMYPDLEYAGEMGTTKAVIIDGVAPTTPFFEGSSEMGVGAENDGCKCGPDCNDYSLYKCLAAVVTVAVALHASVATDVEGMCKMYPGLSNSEETSNTQVIIVDVVAPNKGGVEGAGLKSGGESGNGCSCNPCKCNPCKC</sequence>
<dbReference type="GO" id="GO:0046872">
    <property type="term" value="F:metal ion binding"/>
    <property type="evidence" value="ECO:0007669"/>
    <property type="project" value="UniProtKB-UniRule"/>
</dbReference>
<evidence type="ECO:0000256" key="2">
    <source>
        <dbReference type="ARBA" id="ARBA00022723"/>
    </source>
</evidence>
<dbReference type="PANTHER" id="PTHR33543:SF33">
    <property type="entry name" value="METALLOTHIONEIN-LIKE PROTEIN 2B"/>
    <property type="match status" value="1"/>
</dbReference>
<dbReference type="PANTHER" id="PTHR33543">
    <property type="entry name" value="METALLOTHIONEIN-LIKE PROTEIN 2A"/>
    <property type="match status" value="1"/>
</dbReference>
<reference evidence="5 6" key="1">
    <citation type="submission" date="2024-01" db="EMBL/GenBank/DDBJ databases">
        <title>Genome assemblies of Stephania.</title>
        <authorList>
            <person name="Yang L."/>
        </authorList>
    </citation>
    <scope>NUCLEOTIDE SEQUENCE [LARGE SCALE GENOMIC DNA]</scope>
    <source>
        <strain evidence="5">JXDWG</strain>
        <tissue evidence="5">Leaf</tissue>
    </source>
</reference>
<dbReference type="Proteomes" id="UP001419268">
    <property type="component" value="Unassembled WGS sequence"/>
</dbReference>
<dbReference type="InterPro" id="IPR000347">
    <property type="entry name" value="Metalthion_15p"/>
</dbReference>
<protein>
    <recommendedName>
        <fullName evidence="4">Metallothionein-like protein</fullName>
    </recommendedName>
</protein>
<accession>A0AAP0KQ37</accession>
<evidence type="ECO:0000313" key="5">
    <source>
        <dbReference type="EMBL" id="KAK9156657.1"/>
    </source>
</evidence>
<dbReference type="EMBL" id="JBBNAG010000002">
    <property type="protein sequence ID" value="KAK9156657.1"/>
    <property type="molecule type" value="Genomic_DNA"/>
</dbReference>
<dbReference type="Pfam" id="PF01439">
    <property type="entry name" value="Metallothio_2"/>
    <property type="match status" value="2"/>
</dbReference>